<gene>
    <name evidence="8" type="ORF">LK12_16740</name>
</gene>
<dbReference type="InterPro" id="IPR005000">
    <property type="entry name" value="Aldolase/citrate-lyase_domain"/>
</dbReference>
<dbReference type="InterPro" id="IPR015813">
    <property type="entry name" value="Pyrv/PenolPyrv_kinase-like_dom"/>
</dbReference>
<dbReference type="OrthoDB" id="9800547at2"/>
<evidence type="ECO:0000256" key="6">
    <source>
        <dbReference type="PIRSR" id="PIRSR015582-2"/>
    </source>
</evidence>
<sequence length="269" mass="27700">MASVPRSLLFTPGSRPDRFAKAGATAAESLILDLEDAVAEADKDAARANVAAFLSARQGVAQDVTVRINPLSRACGLLDLAMLATAPAAPDYILLPKAETPAQIALMAQVLDDAGSPARIGALVESARGVAAAAALAQVHQRLAFLMFGAADYAADLGQQVETFQPDHARAAIVNAAACGGVVAIDSPFFAIDRPAGLEADCAAGKAVGFHGKAAIHPSQIDPINSGYSPSEAERTRARRILEAAPDGVGVLDGKMVDIAMVRWARSVP</sequence>
<dbReference type="GO" id="GO:0006107">
    <property type="term" value="P:oxaloacetate metabolic process"/>
    <property type="evidence" value="ECO:0007669"/>
    <property type="project" value="TreeGrafter"/>
</dbReference>
<comment type="caution">
    <text evidence="8">The sequence shown here is derived from an EMBL/GenBank/DDBJ whole genome shotgun (WGS) entry which is preliminary data.</text>
</comment>
<dbReference type="PANTHER" id="PTHR32308:SF0">
    <property type="entry name" value="HPCH_HPAI ALDOLASE_CITRATE LYASE DOMAIN-CONTAINING PROTEIN"/>
    <property type="match status" value="1"/>
</dbReference>
<organism evidence="8 9">
    <name type="scientific">Novosphingobium malaysiense</name>
    <dbReference type="NCBI Taxonomy" id="1348853"/>
    <lineage>
        <taxon>Bacteria</taxon>
        <taxon>Pseudomonadati</taxon>
        <taxon>Pseudomonadota</taxon>
        <taxon>Alphaproteobacteria</taxon>
        <taxon>Sphingomonadales</taxon>
        <taxon>Sphingomonadaceae</taxon>
        <taxon>Novosphingobium</taxon>
    </lineage>
</organism>
<dbReference type="STRING" id="1348853.LK12_16740"/>
<dbReference type="InterPro" id="IPR040442">
    <property type="entry name" value="Pyrv_kinase-like_dom_sf"/>
</dbReference>
<evidence type="ECO:0000256" key="3">
    <source>
        <dbReference type="ARBA" id="ARBA00022723"/>
    </source>
</evidence>
<keyword evidence="3 6" id="KW-0479">Metal-binding</keyword>
<proteinExistence type="inferred from homology"/>
<reference evidence="8 9" key="1">
    <citation type="submission" date="2014-10" db="EMBL/GenBank/DDBJ databases">
        <title>Genome sequence of Novosphingobium malaysiense MUSC 273(T).</title>
        <authorList>
            <person name="Lee L.-H."/>
        </authorList>
    </citation>
    <scope>NUCLEOTIDE SEQUENCE [LARGE SCALE GENOMIC DNA]</scope>
    <source>
        <strain evidence="8 9">MUSC 273</strain>
    </source>
</reference>
<protein>
    <recommendedName>
        <fullName evidence="7">HpcH/HpaI aldolase/citrate lyase domain-containing protein</fullName>
    </recommendedName>
</protein>
<feature type="binding site" evidence="5">
    <location>
        <position position="125"/>
    </location>
    <ligand>
        <name>substrate</name>
    </ligand>
</feature>
<evidence type="ECO:0000313" key="9">
    <source>
        <dbReference type="Proteomes" id="UP000031057"/>
    </source>
</evidence>
<dbReference type="SUPFAM" id="SSF51621">
    <property type="entry name" value="Phosphoenolpyruvate/pyruvate domain"/>
    <property type="match status" value="1"/>
</dbReference>
<dbReference type="Gene3D" id="3.20.20.60">
    <property type="entry name" value="Phosphoenolpyruvate-binding domains"/>
    <property type="match status" value="1"/>
</dbReference>
<dbReference type="GO" id="GO:0003824">
    <property type="term" value="F:catalytic activity"/>
    <property type="evidence" value="ECO:0007669"/>
    <property type="project" value="InterPro"/>
</dbReference>
<dbReference type="EMBL" id="JTDI01000005">
    <property type="protein sequence ID" value="KHK90277.1"/>
    <property type="molecule type" value="Genomic_DNA"/>
</dbReference>
<keyword evidence="9" id="KW-1185">Reference proteome</keyword>
<comment type="similarity">
    <text evidence="2">Belongs to the HpcH/HpaI aldolase family.</text>
</comment>
<dbReference type="PANTHER" id="PTHR32308">
    <property type="entry name" value="LYASE BETA SUBUNIT, PUTATIVE (AFU_ORTHOLOGUE AFUA_4G13030)-RELATED"/>
    <property type="match status" value="1"/>
</dbReference>
<dbReference type="Pfam" id="PF03328">
    <property type="entry name" value="HpcH_HpaI"/>
    <property type="match status" value="1"/>
</dbReference>
<feature type="domain" description="HpcH/HpaI aldolase/citrate lyase" evidence="7">
    <location>
        <begin position="6"/>
        <end position="218"/>
    </location>
</feature>
<evidence type="ECO:0000256" key="2">
    <source>
        <dbReference type="ARBA" id="ARBA00005568"/>
    </source>
</evidence>
<evidence type="ECO:0000256" key="1">
    <source>
        <dbReference type="ARBA" id="ARBA00001946"/>
    </source>
</evidence>
<feature type="binding site" evidence="5">
    <location>
        <position position="67"/>
    </location>
    <ligand>
        <name>substrate</name>
    </ligand>
</feature>
<comment type="cofactor">
    <cofactor evidence="1">
        <name>Mg(2+)</name>
        <dbReference type="ChEBI" id="CHEBI:18420"/>
    </cofactor>
</comment>
<evidence type="ECO:0000256" key="4">
    <source>
        <dbReference type="ARBA" id="ARBA00022842"/>
    </source>
</evidence>
<dbReference type="RefSeq" id="WP_039286449.1">
    <property type="nucleotide sequence ID" value="NZ_JTDI01000005.1"/>
</dbReference>
<dbReference type="AlphaFoldDB" id="A0A0B1ZID4"/>
<feature type="binding site" evidence="6">
    <location>
        <position position="125"/>
    </location>
    <ligand>
        <name>Mg(2+)</name>
        <dbReference type="ChEBI" id="CHEBI:18420"/>
    </ligand>
</feature>
<dbReference type="PIRSF" id="PIRSF015582">
    <property type="entry name" value="Cit_lyase_B"/>
    <property type="match status" value="1"/>
</dbReference>
<evidence type="ECO:0000313" key="8">
    <source>
        <dbReference type="EMBL" id="KHK90277.1"/>
    </source>
</evidence>
<name>A0A0B1ZID4_9SPHN</name>
<dbReference type="Proteomes" id="UP000031057">
    <property type="component" value="Unassembled WGS sequence"/>
</dbReference>
<evidence type="ECO:0000259" key="7">
    <source>
        <dbReference type="Pfam" id="PF03328"/>
    </source>
</evidence>
<evidence type="ECO:0000256" key="5">
    <source>
        <dbReference type="PIRSR" id="PIRSR015582-1"/>
    </source>
</evidence>
<accession>A0A0B1ZID4</accession>
<dbReference type="InterPro" id="IPR011206">
    <property type="entry name" value="Citrate_lyase_beta/mcl1/mcl2"/>
</dbReference>
<feature type="binding site" evidence="6">
    <location>
        <position position="152"/>
    </location>
    <ligand>
        <name>Mg(2+)</name>
        <dbReference type="ChEBI" id="CHEBI:18420"/>
    </ligand>
</feature>
<dbReference type="GO" id="GO:0000287">
    <property type="term" value="F:magnesium ion binding"/>
    <property type="evidence" value="ECO:0007669"/>
    <property type="project" value="TreeGrafter"/>
</dbReference>
<keyword evidence="4 6" id="KW-0460">Magnesium</keyword>